<proteinExistence type="predicted"/>
<dbReference type="AlphaFoldDB" id="A0A9Q9IK55"/>
<dbReference type="InterPro" id="IPR000086">
    <property type="entry name" value="NUDIX_hydrolase_dom"/>
</dbReference>
<dbReference type="PROSITE" id="PS51462">
    <property type="entry name" value="NUDIX"/>
    <property type="match status" value="1"/>
</dbReference>
<evidence type="ECO:0000256" key="1">
    <source>
        <dbReference type="SAM" id="MobiDB-lite"/>
    </source>
</evidence>
<evidence type="ECO:0000259" key="2">
    <source>
        <dbReference type="PROSITE" id="PS51462"/>
    </source>
</evidence>
<dbReference type="RefSeq" id="WP_033360965.1">
    <property type="nucleotide sequence ID" value="NZ_CP073767.1"/>
</dbReference>
<feature type="region of interest" description="Disordered" evidence="1">
    <location>
        <begin position="1"/>
        <end position="20"/>
    </location>
</feature>
<keyword evidence="4" id="KW-1185">Reference proteome</keyword>
<organism evidence="3 4">
    <name type="scientific">Dactylosporangium aurantiacum</name>
    <dbReference type="NCBI Taxonomy" id="35754"/>
    <lineage>
        <taxon>Bacteria</taxon>
        <taxon>Bacillati</taxon>
        <taxon>Actinomycetota</taxon>
        <taxon>Actinomycetes</taxon>
        <taxon>Micromonosporales</taxon>
        <taxon>Micromonosporaceae</taxon>
        <taxon>Dactylosporangium</taxon>
    </lineage>
</organism>
<dbReference type="Pfam" id="PF00293">
    <property type="entry name" value="NUDIX"/>
    <property type="match status" value="1"/>
</dbReference>
<name>A0A9Q9IK55_9ACTN</name>
<dbReference type="OrthoDB" id="67499at2"/>
<dbReference type="InterPro" id="IPR015797">
    <property type="entry name" value="NUDIX_hydrolase-like_dom_sf"/>
</dbReference>
<dbReference type="SUPFAM" id="SSF55811">
    <property type="entry name" value="Nudix"/>
    <property type="match status" value="1"/>
</dbReference>
<dbReference type="KEGG" id="daur:Daura_16675"/>
<sequence>MPQPNPLGRTAPATDGAPLAARGNGQDWLVSWHPPGERPAGRAHGANGVCLAGAELVLISHDGVHFGLPGGRPEGDETDLETLCREMREEACVRVAEARLLGHVRSECVAGHELGLVLVRSFWCAEVLVGDWRPAHEVGHRRIVPAAAARDEVREYSDGSARIVARALTEAGLT</sequence>
<dbReference type="Gene3D" id="3.90.79.10">
    <property type="entry name" value="Nucleoside Triphosphate Pyrophosphohydrolase"/>
    <property type="match status" value="1"/>
</dbReference>
<evidence type="ECO:0000313" key="3">
    <source>
        <dbReference type="EMBL" id="UWZ57647.1"/>
    </source>
</evidence>
<dbReference type="Proteomes" id="UP001058003">
    <property type="component" value="Chromosome"/>
</dbReference>
<evidence type="ECO:0000313" key="4">
    <source>
        <dbReference type="Proteomes" id="UP001058003"/>
    </source>
</evidence>
<dbReference type="EMBL" id="CP073767">
    <property type="protein sequence ID" value="UWZ57647.1"/>
    <property type="molecule type" value="Genomic_DNA"/>
</dbReference>
<accession>A0A9Q9IK55</accession>
<protein>
    <submittedName>
        <fullName evidence="3">NUDIX domain-containing protein</fullName>
    </submittedName>
</protein>
<feature type="domain" description="Nudix hydrolase" evidence="2">
    <location>
        <begin position="10"/>
        <end position="166"/>
    </location>
</feature>
<reference evidence="3" key="1">
    <citation type="submission" date="2021-04" db="EMBL/GenBank/DDBJ databases">
        <title>Dactylosporangium aurantiacum NRRL B-8018 full assembly.</title>
        <authorList>
            <person name="Hartkoorn R.C."/>
            <person name="Beaudoing E."/>
            <person name="Hot D."/>
        </authorList>
    </citation>
    <scope>NUCLEOTIDE SEQUENCE</scope>
    <source>
        <strain evidence="3">NRRL B-8018</strain>
    </source>
</reference>
<gene>
    <name evidence="3" type="ORF">Daura_16675</name>
</gene>